<protein>
    <submittedName>
        <fullName evidence="1">Uncharacterized protein</fullName>
    </submittedName>
</protein>
<accession>A0A3M7P1K8</accession>
<sequence>VPFQIQVQVFIFRVTIRLIIRLTINITCNFPDLSSSEDKLPNNYFGIPHNMVYKELLYDTSCFWPFG</sequence>
<feature type="non-terminal residue" evidence="1">
    <location>
        <position position="1"/>
    </location>
</feature>
<dbReference type="Proteomes" id="UP000276133">
    <property type="component" value="Unassembled WGS sequence"/>
</dbReference>
<name>A0A3M7P1K8_BRAPC</name>
<reference evidence="1 2" key="1">
    <citation type="journal article" date="2018" name="Sci. Rep.">
        <title>Genomic signatures of local adaptation to the degree of environmental predictability in rotifers.</title>
        <authorList>
            <person name="Franch-Gras L."/>
            <person name="Hahn C."/>
            <person name="Garcia-Roger E.M."/>
            <person name="Carmona M.J."/>
            <person name="Serra M."/>
            <person name="Gomez A."/>
        </authorList>
    </citation>
    <scope>NUCLEOTIDE SEQUENCE [LARGE SCALE GENOMIC DNA]</scope>
    <source>
        <strain evidence="1">HYR1</strain>
    </source>
</reference>
<dbReference type="AlphaFoldDB" id="A0A3M7P1K8"/>
<dbReference type="EMBL" id="REGN01014136">
    <property type="protein sequence ID" value="RMZ93005.1"/>
    <property type="molecule type" value="Genomic_DNA"/>
</dbReference>
<evidence type="ECO:0000313" key="1">
    <source>
        <dbReference type="EMBL" id="RMZ93005.1"/>
    </source>
</evidence>
<gene>
    <name evidence="1" type="ORF">BpHYR1_023517</name>
</gene>
<evidence type="ECO:0000313" key="2">
    <source>
        <dbReference type="Proteomes" id="UP000276133"/>
    </source>
</evidence>
<keyword evidence="2" id="KW-1185">Reference proteome</keyword>
<organism evidence="1 2">
    <name type="scientific">Brachionus plicatilis</name>
    <name type="common">Marine rotifer</name>
    <name type="synonym">Brachionus muelleri</name>
    <dbReference type="NCBI Taxonomy" id="10195"/>
    <lineage>
        <taxon>Eukaryota</taxon>
        <taxon>Metazoa</taxon>
        <taxon>Spiralia</taxon>
        <taxon>Gnathifera</taxon>
        <taxon>Rotifera</taxon>
        <taxon>Eurotatoria</taxon>
        <taxon>Monogononta</taxon>
        <taxon>Pseudotrocha</taxon>
        <taxon>Ploima</taxon>
        <taxon>Brachionidae</taxon>
        <taxon>Brachionus</taxon>
    </lineage>
</organism>
<comment type="caution">
    <text evidence="1">The sequence shown here is derived from an EMBL/GenBank/DDBJ whole genome shotgun (WGS) entry which is preliminary data.</text>
</comment>
<proteinExistence type="predicted"/>